<keyword evidence="10 12" id="KW-0234">DNA repair</keyword>
<dbReference type="GO" id="GO:0005737">
    <property type="term" value="C:cytoplasm"/>
    <property type="evidence" value="ECO:0007669"/>
    <property type="project" value="UniProtKB-SubCell"/>
</dbReference>
<evidence type="ECO:0000256" key="1">
    <source>
        <dbReference type="ARBA" id="ARBA00004496"/>
    </source>
</evidence>
<proteinExistence type="inferred from homology"/>
<evidence type="ECO:0000256" key="8">
    <source>
        <dbReference type="ARBA" id="ARBA00022840"/>
    </source>
</evidence>
<comment type="subcellular location">
    <subcellularLocation>
        <location evidence="1 12 13">Cytoplasm</location>
    </subcellularLocation>
</comment>
<keyword evidence="12 13" id="KW-0742">SOS response</keyword>
<dbReference type="NCBIfam" id="TIGR00611">
    <property type="entry name" value="recf"/>
    <property type="match status" value="1"/>
</dbReference>
<dbReference type="Gene3D" id="3.40.50.300">
    <property type="entry name" value="P-loop containing nucleotide triphosphate hydrolases"/>
    <property type="match status" value="1"/>
</dbReference>
<evidence type="ECO:0000256" key="5">
    <source>
        <dbReference type="ARBA" id="ARBA00022705"/>
    </source>
</evidence>
<comment type="function">
    <text evidence="11 12 13">The RecF protein is involved in DNA metabolism; it is required for DNA replication and normal SOS inducibility. RecF binds preferentially to single-stranded, linear DNA. It also seems to bind ATP.</text>
</comment>
<protein>
    <recommendedName>
        <fullName evidence="3 12">DNA replication and repair protein RecF</fullName>
    </recommendedName>
</protein>
<dbReference type="Gene3D" id="1.20.1050.90">
    <property type="entry name" value="RecF/RecN/SMC, N-terminal domain"/>
    <property type="match status" value="1"/>
</dbReference>
<evidence type="ECO:0000256" key="12">
    <source>
        <dbReference type="HAMAP-Rule" id="MF_00365"/>
    </source>
</evidence>
<dbReference type="PANTHER" id="PTHR32182">
    <property type="entry name" value="DNA REPLICATION AND REPAIR PROTEIN RECF"/>
    <property type="match status" value="1"/>
</dbReference>
<accession>A0A2N3G5K5</accession>
<evidence type="ECO:0000256" key="4">
    <source>
        <dbReference type="ARBA" id="ARBA00022490"/>
    </source>
</evidence>
<sequence>MRLSRLELINFRNYARQEINFSEGRNIVTGRNAQGKSNLLEAIYLLSHLRSNRAMRLRELVKDGEGQAALRGVVNDQGDRINLKMALGPQGRSVELNGRKTGNTTKAAGALKCVLFTPDDLYLVKGDPSRRRNYFDETMEELGPTQADAVRQYRHILRQRNALLRRWEGHGASLESALIPWTEALVSSGAAIIVERLRMLEEISPCLRETYKAISGEEKELEVRYHGTVALSSSEAEVATAMKIALERCAKAEKKMRTTTVGPHRDDVEIRLGGRAARASVSQGEQRTIAFCLRVAQKKYLRERTGKEPVLLLDDVLSELDERRKNKVLELAGAESQAIITATGLPPSNRRSLEKVFVVEDGRVSSVV</sequence>
<dbReference type="Pfam" id="PF02463">
    <property type="entry name" value="SMC_N"/>
    <property type="match status" value="1"/>
</dbReference>
<feature type="domain" description="RecF/RecN/SMC N-terminal" evidence="14">
    <location>
        <begin position="3"/>
        <end position="342"/>
    </location>
</feature>
<dbReference type="PROSITE" id="PS00617">
    <property type="entry name" value="RECF_1"/>
    <property type="match status" value="1"/>
</dbReference>
<dbReference type="InterPro" id="IPR027417">
    <property type="entry name" value="P-loop_NTPase"/>
</dbReference>
<evidence type="ECO:0000256" key="11">
    <source>
        <dbReference type="ARBA" id="ARBA00025401"/>
    </source>
</evidence>
<dbReference type="GO" id="GO:0009432">
    <property type="term" value="P:SOS response"/>
    <property type="evidence" value="ECO:0007669"/>
    <property type="project" value="UniProtKB-UniRule"/>
</dbReference>
<dbReference type="GO" id="GO:0006302">
    <property type="term" value="P:double-strand break repair"/>
    <property type="evidence" value="ECO:0007669"/>
    <property type="project" value="TreeGrafter"/>
</dbReference>
<evidence type="ECO:0000256" key="13">
    <source>
        <dbReference type="RuleBase" id="RU000578"/>
    </source>
</evidence>
<evidence type="ECO:0000256" key="10">
    <source>
        <dbReference type="ARBA" id="ARBA00023204"/>
    </source>
</evidence>
<dbReference type="InterPro" id="IPR042174">
    <property type="entry name" value="RecF_2"/>
</dbReference>
<dbReference type="Proteomes" id="UP000233654">
    <property type="component" value="Unassembled WGS sequence"/>
</dbReference>
<dbReference type="GO" id="GO:0006260">
    <property type="term" value="P:DNA replication"/>
    <property type="evidence" value="ECO:0007669"/>
    <property type="project" value="UniProtKB-UniRule"/>
</dbReference>
<dbReference type="InterPro" id="IPR003395">
    <property type="entry name" value="RecF/RecN/SMC_N"/>
</dbReference>
<dbReference type="EMBL" id="PHEX01000038">
    <property type="protein sequence ID" value="PKQ27991.1"/>
    <property type="molecule type" value="Genomic_DNA"/>
</dbReference>
<keyword evidence="7 12" id="KW-0227">DNA damage</keyword>
<evidence type="ECO:0000256" key="3">
    <source>
        <dbReference type="ARBA" id="ARBA00020170"/>
    </source>
</evidence>
<organism evidence="15 16">
    <name type="scientific">Candidatus Anoxymicrobium japonicum</name>
    <dbReference type="NCBI Taxonomy" id="2013648"/>
    <lineage>
        <taxon>Bacteria</taxon>
        <taxon>Bacillati</taxon>
        <taxon>Actinomycetota</taxon>
        <taxon>Candidatus Geothermincolia</taxon>
        <taxon>Candidatus Geothermincolales</taxon>
        <taxon>Candidatus Anoxymicrobiaceae</taxon>
        <taxon>Candidatus Anoxymicrobium</taxon>
    </lineage>
</organism>
<gene>
    <name evidence="12" type="primary">recF</name>
    <name evidence="15" type="ORF">CVT63_04995</name>
</gene>
<dbReference type="GO" id="GO:0003697">
    <property type="term" value="F:single-stranded DNA binding"/>
    <property type="evidence" value="ECO:0007669"/>
    <property type="project" value="UniProtKB-UniRule"/>
</dbReference>
<dbReference type="AlphaFoldDB" id="A0A2N3G5K5"/>
<dbReference type="InterPro" id="IPR018078">
    <property type="entry name" value="DNA-binding_RecF_CS"/>
</dbReference>
<keyword evidence="4 12" id="KW-0963">Cytoplasm</keyword>
<dbReference type="InterPro" id="IPR001238">
    <property type="entry name" value="DNA-binding_RecF"/>
</dbReference>
<dbReference type="GO" id="GO:0000731">
    <property type="term" value="P:DNA synthesis involved in DNA repair"/>
    <property type="evidence" value="ECO:0007669"/>
    <property type="project" value="TreeGrafter"/>
</dbReference>
<evidence type="ECO:0000256" key="6">
    <source>
        <dbReference type="ARBA" id="ARBA00022741"/>
    </source>
</evidence>
<evidence type="ECO:0000256" key="9">
    <source>
        <dbReference type="ARBA" id="ARBA00023125"/>
    </source>
</evidence>
<dbReference type="PROSITE" id="PS00618">
    <property type="entry name" value="RECF_2"/>
    <property type="match status" value="1"/>
</dbReference>
<name>A0A2N3G5K5_9ACTN</name>
<comment type="caution">
    <text evidence="15">The sequence shown here is derived from an EMBL/GenBank/DDBJ whole genome shotgun (WGS) entry which is preliminary data.</text>
</comment>
<evidence type="ECO:0000259" key="14">
    <source>
        <dbReference type="Pfam" id="PF02463"/>
    </source>
</evidence>
<dbReference type="GO" id="GO:0005524">
    <property type="term" value="F:ATP binding"/>
    <property type="evidence" value="ECO:0007669"/>
    <property type="project" value="UniProtKB-UniRule"/>
</dbReference>
<keyword evidence="5 12" id="KW-0235">DNA replication</keyword>
<reference evidence="15 16" key="1">
    <citation type="journal article" date="2017" name="ISME J.">
        <title>Potential for microbial H2 and metal transformations associated with novel bacteria and archaea in deep terrestrial subsurface sediments.</title>
        <authorList>
            <person name="Hernsdorf A.W."/>
            <person name="Amano Y."/>
            <person name="Miyakawa K."/>
            <person name="Ise K."/>
            <person name="Suzuki Y."/>
            <person name="Anantharaman K."/>
            <person name="Probst A."/>
            <person name="Burstein D."/>
            <person name="Thomas B.C."/>
            <person name="Banfield J.F."/>
        </authorList>
    </citation>
    <scope>NUCLEOTIDE SEQUENCE [LARGE SCALE GENOMIC DNA]</scope>
    <source>
        <strain evidence="15">HGW-Actinobacteria-3</strain>
    </source>
</reference>
<evidence type="ECO:0000256" key="2">
    <source>
        <dbReference type="ARBA" id="ARBA00008016"/>
    </source>
</evidence>
<keyword evidence="9 12" id="KW-0238">DNA-binding</keyword>
<evidence type="ECO:0000313" key="16">
    <source>
        <dbReference type="Proteomes" id="UP000233654"/>
    </source>
</evidence>
<dbReference type="HAMAP" id="MF_00365">
    <property type="entry name" value="RecF"/>
    <property type="match status" value="1"/>
</dbReference>
<keyword evidence="6 12" id="KW-0547">Nucleotide-binding</keyword>
<dbReference type="SUPFAM" id="SSF52540">
    <property type="entry name" value="P-loop containing nucleoside triphosphate hydrolases"/>
    <property type="match status" value="1"/>
</dbReference>
<comment type="similarity">
    <text evidence="2 12 13">Belongs to the RecF family.</text>
</comment>
<evidence type="ECO:0000313" key="15">
    <source>
        <dbReference type="EMBL" id="PKQ27991.1"/>
    </source>
</evidence>
<dbReference type="PANTHER" id="PTHR32182:SF0">
    <property type="entry name" value="DNA REPLICATION AND REPAIR PROTEIN RECF"/>
    <property type="match status" value="1"/>
</dbReference>
<keyword evidence="8 12" id="KW-0067">ATP-binding</keyword>
<feature type="binding site" evidence="12">
    <location>
        <begin position="30"/>
        <end position="37"/>
    </location>
    <ligand>
        <name>ATP</name>
        <dbReference type="ChEBI" id="CHEBI:30616"/>
    </ligand>
</feature>
<evidence type="ECO:0000256" key="7">
    <source>
        <dbReference type="ARBA" id="ARBA00022763"/>
    </source>
</evidence>